<dbReference type="SMART" id="SM00184">
    <property type="entry name" value="RING"/>
    <property type="match status" value="1"/>
</dbReference>
<dbReference type="InterPro" id="IPR017907">
    <property type="entry name" value="Znf_RING_CS"/>
</dbReference>
<feature type="compositionally biased region" description="Low complexity" evidence="8">
    <location>
        <begin position="283"/>
        <end position="294"/>
    </location>
</feature>
<dbReference type="PANTHER" id="PTHR24123">
    <property type="entry name" value="ANKYRIN REPEAT-CONTAINING"/>
    <property type="match status" value="1"/>
</dbReference>
<dbReference type="SUPFAM" id="SSF48403">
    <property type="entry name" value="Ankyrin repeat"/>
    <property type="match status" value="1"/>
</dbReference>
<feature type="repeat" description="ANK" evidence="6">
    <location>
        <begin position="86"/>
        <end position="118"/>
    </location>
</feature>
<evidence type="ECO:0000256" key="2">
    <source>
        <dbReference type="ARBA" id="ARBA00022737"/>
    </source>
</evidence>
<evidence type="ECO:0000313" key="10">
    <source>
        <dbReference type="EMBL" id="GFR45855.1"/>
    </source>
</evidence>
<evidence type="ECO:0000256" key="7">
    <source>
        <dbReference type="PROSITE-ProRule" id="PRU00175"/>
    </source>
</evidence>
<evidence type="ECO:0000259" key="9">
    <source>
        <dbReference type="PROSITE" id="PS50089"/>
    </source>
</evidence>
<dbReference type="AlphaFoldDB" id="A0AAD3DPV0"/>
<keyword evidence="2" id="KW-0677">Repeat</keyword>
<dbReference type="InterPro" id="IPR013083">
    <property type="entry name" value="Znf_RING/FYVE/PHD"/>
</dbReference>
<reference evidence="10 11" key="1">
    <citation type="journal article" date="2021" name="Sci. Rep.">
        <title>Genome sequencing of the multicellular alga Astrephomene provides insights into convergent evolution of germ-soma differentiation.</title>
        <authorList>
            <person name="Yamashita S."/>
            <person name="Yamamoto K."/>
            <person name="Matsuzaki R."/>
            <person name="Suzuki S."/>
            <person name="Yamaguchi H."/>
            <person name="Hirooka S."/>
            <person name="Minakuchi Y."/>
            <person name="Miyagishima S."/>
            <person name="Kawachi M."/>
            <person name="Toyoda A."/>
            <person name="Nozaki H."/>
        </authorList>
    </citation>
    <scope>NUCLEOTIDE SEQUENCE [LARGE SCALE GENOMIC DNA]</scope>
    <source>
        <strain evidence="10 11">NIES-4017</strain>
    </source>
</reference>
<gene>
    <name evidence="10" type="ORF">Agub_g7188</name>
</gene>
<dbReference type="PROSITE" id="PS50089">
    <property type="entry name" value="ZF_RING_2"/>
    <property type="match status" value="1"/>
</dbReference>
<feature type="domain" description="RING-type" evidence="9">
    <location>
        <begin position="310"/>
        <end position="356"/>
    </location>
</feature>
<feature type="region of interest" description="Disordered" evidence="8">
    <location>
        <begin position="283"/>
        <end position="303"/>
    </location>
</feature>
<keyword evidence="3 7" id="KW-0863">Zinc-finger</keyword>
<evidence type="ECO:0000256" key="4">
    <source>
        <dbReference type="ARBA" id="ARBA00022833"/>
    </source>
</evidence>
<keyword evidence="1" id="KW-0479">Metal-binding</keyword>
<feature type="non-terminal residue" evidence="10">
    <location>
        <position position="1"/>
    </location>
</feature>
<evidence type="ECO:0000256" key="3">
    <source>
        <dbReference type="ARBA" id="ARBA00022771"/>
    </source>
</evidence>
<keyword evidence="5 6" id="KW-0040">ANK repeat</keyword>
<dbReference type="PANTHER" id="PTHR24123:SF33">
    <property type="entry name" value="PROTEIN HOS4"/>
    <property type="match status" value="1"/>
</dbReference>
<comment type="caution">
    <text evidence="10">The sequence shown here is derived from an EMBL/GenBank/DDBJ whole genome shotgun (WGS) entry which is preliminary data.</text>
</comment>
<dbReference type="Gene3D" id="1.25.40.20">
    <property type="entry name" value="Ankyrin repeat-containing domain"/>
    <property type="match status" value="2"/>
</dbReference>
<evidence type="ECO:0000256" key="1">
    <source>
        <dbReference type="ARBA" id="ARBA00022723"/>
    </source>
</evidence>
<dbReference type="InterPro" id="IPR036770">
    <property type="entry name" value="Ankyrin_rpt-contain_sf"/>
</dbReference>
<accession>A0AAD3DPV0</accession>
<dbReference type="Proteomes" id="UP001054857">
    <property type="component" value="Unassembled WGS sequence"/>
</dbReference>
<dbReference type="PROSITE" id="PS00518">
    <property type="entry name" value="ZF_RING_1"/>
    <property type="match status" value="1"/>
</dbReference>
<dbReference type="InterPro" id="IPR051165">
    <property type="entry name" value="Multifunctional_ANK_Repeat"/>
</dbReference>
<dbReference type="Pfam" id="PF12796">
    <property type="entry name" value="Ank_2"/>
    <property type="match status" value="2"/>
</dbReference>
<sequence>IAVDMTNCKGQTPLMYACAAGSPELVKLLLTQGADPWVGDRCGCRTALHYASMAGSVSCIEALMQHLPARDMTRQGVRYINARNMCGLTALHYAVFFDHMDAVEELLRHDPQLDAVTTCDVYVTCDPLSTPLHFAAVRGNVGVVRRLLAYHVQSTAPGGLPSRDPRLCCNYGQQLPWQVAASHHPSNRELVALLHPAQPLERALGLAGEGAGRGSSPLHVGPPALAALAAAALHAKLAEDLRAAQQQQQAALPSSPSTNTVASSLIGATLAAATLALEDRSSLSSLAPSPGASPKRPGSRPKQDEEDGWCGVCFAGAVSVAPAGCGHGVCLACASELSRGLLDKGRPKPLLCPFCRQEVAGFVTLAEGAKTVDTARRSSRQRCFC</sequence>
<protein>
    <recommendedName>
        <fullName evidence="9">RING-type domain-containing protein</fullName>
    </recommendedName>
</protein>
<dbReference type="PROSITE" id="PS50297">
    <property type="entry name" value="ANK_REP_REGION"/>
    <property type="match status" value="1"/>
</dbReference>
<proteinExistence type="predicted"/>
<evidence type="ECO:0000313" key="11">
    <source>
        <dbReference type="Proteomes" id="UP001054857"/>
    </source>
</evidence>
<evidence type="ECO:0000256" key="5">
    <source>
        <dbReference type="ARBA" id="ARBA00023043"/>
    </source>
</evidence>
<dbReference type="SUPFAM" id="SSF57850">
    <property type="entry name" value="RING/U-box"/>
    <property type="match status" value="1"/>
</dbReference>
<keyword evidence="4" id="KW-0862">Zinc</keyword>
<feature type="repeat" description="ANK" evidence="6">
    <location>
        <begin position="9"/>
        <end position="41"/>
    </location>
</feature>
<evidence type="ECO:0000256" key="6">
    <source>
        <dbReference type="PROSITE-ProRule" id="PRU00023"/>
    </source>
</evidence>
<dbReference type="Pfam" id="PF13920">
    <property type="entry name" value="zf-C3HC4_3"/>
    <property type="match status" value="1"/>
</dbReference>
<dbReference type="SMART" id="SM00248">
    <property type="entry name" value="ANK"/>
    <property type="match status" value="4"/>
</dbReference>
<keyword evidence="11" id="KW-1185">Reference proteome</keyword>
<dbReference type="EMBL" id="BMAR01000011">
    <property type="protein sequence ID" value="GFR45855.1"/>
    <property type="molecule type" value="Genomic_DNA"/>
</dbReference>
<name>A0AAD3DPV0_9CHLO</name>
<evidence type="ECO:0000256" key="8">
    <source>
        <dbReference type="SAM" id="MobiDB-lite"/>
    </source>
</evidence>
<organism evidence="10 11">
    <name type="scientific">Astrephomene gubernaculifera</name>
    <dbReference type="NCBI Taxonomy" id="47775"/>
    <lineage>
        <taxon>Eukaryota</taxon>
        <taxon>Viridiplantae</taxon>
        <taxon>Chlorophyta</taxon>
        <taxon>core chlorophytes</taxon>
        <taxon>Chlorophyceae</taxon>
        <taxon>CS clade</taxon>
        <taxon>Chlamydomonadales</taxon>
        <taxon>Astrephomenaceae</taxon>
        <taxon>Astrephomene</taxon>
    </lineage>
</organism>
<dbReference type="InterPro" id="IPR002110">
    <property type="entry name" value="Ankyrin_rpt"/>
</dbReference>
<dbReference type="Gene3D" id="3.30.40.10">
    <property type="entry name" value="Zinc/RING finger domain, C3HC4 (zinc finger)"/>
    <property type="match status" value="1"/>
</dbReference>
<dbReference type="GO" id="GO:0008270">
    <property type="term" value="F:zinc ion binding"/>
    <property type="evidence" value="ECO:0007669"/>
    <property type="project" value="UniProtKB-KW"/>
</dbReference>
<dbReference type="PROSITE" id="PS50088">
    <property type="entry name" value="ANK_REPEAT"/>
    <property type="match status" value="2"/>
</dbReference>
<dbReference type="InterPro" id="IPR001841">
    <property type="entry name" value="Znf_RING"/>
</dbReference>